<protein>
    <submittedName>
        <fullName evidence="2">Metallophosphoesterase</fullName>
    </submittedName>
</protein>
<feature type="domain" description="Calcineurin-like phosphoesterase" evidence="1">
    <location>
        <begin position="93"/>
        <end position="309"/>
    </location>
</feature>
<evidence type="ECO:0000259" key="1">
    <source>
        <dbReference type="Pfam" id="PF00149"/>
    </source>
</evidence>
<dbReference type="InterPro" id="IPR004843">
    <property type="entry name" value="Calcineurin-like_PHP"/>
</dbReference>
<dbReference type="InterPro" id="IPR029052">
    <property type="entry name" value="Metallo-depent_PP-like"/>
</dbReference>
<evidence type="ECO:0000313" key="2">
    <source>
        <dbReference type="EMBL" id="MDO5987538.1"/>
    </source>
</evidence>
<reference evidence="2" key="1">
    <citation type="submission" date="2023-07" db="EMBL/GenBank/DDBJ databases">
        <title>Two novel species in the genus Flavivirga.</title>
        <authorList>
            <person name="Kwon K."/>
        </authorList>
    </citation>
    <scope>NUCLEOTIDE SEQUENCE</scope>
    <source>
        <strain evidence="2">KACC 14157</strain>
    </source>
</reference>
<dbReference type="EMBL" id="JAUOEM010000003">
    <property type="protein sequence ID" value="MDO5987538.1"/>
    <property type="molecule type" value="Genomic_DNA"/>
</dbReference>
<name>A0ABT8X0S3_9FLAO</name>
<comment type="caution">
    <text evidence="2">The sequence shown here is derived from an EMBL/GenBank/DDBJ whole genome shotgun (WGS) entry which is preliminary data.</text>
</comment>
<dbReference type="PANTHER" id="PTHR46546:SF4">
    <property type="entry name" value="SHEWANELLA-LIKE PROTEIN PHOSPHATASE 1"/>
    <property type="match status" value="1"/>
</dbReference>
<accession>A0ABT8X0S3</accession>
<dbReference type="Pfam" id="PF00149">
    <property type="entry name" value="Metallophos"/>
    <property type="match status" value="1"/>
</dbReference>
<keyword evidence="3" id="KW-1185">Reference proteome</keyword>
<sequence length="361" mass="41106">MMRSIIKFICITFLVQNLIAQNVVSDGPYLFNEDGKQMIYSIIDGQLSKETLPENRIMTSFQVATDIKGESFQVWLKPGLSYELATYHMPNKLVAISDIEGNFAPLRLLLQSTGVIDNDLKWSFGSGHLVLTGDFFDRGNQVTEVLWLIYKLEWEAQEAGGHVHFILGNHEIMNLRGDLRYVHDKYQQSAKLMGKELIDLYGANTELGQWLRTKNIAEKIGNHLFVHGGISETINKLDVSLMSMSNLARPFYDRETGYDKIEEILLSGQGPLWYRRYYNTYKGKPITEDIIDCTLKKFEVSKIITGHTVIDKGEKITTHYSGKVINIDTHHAAGKSEALLIQSGNYYRLNINGEKQALFKK</sequence>
<proteinExistence type="predicted"/>
<dbReference type="PANTHER" id="PTHR46546">
    <property type="entry name" value="SHEWANELLA-LIKE PROTEIN PHOSPHATASE 1"/>
    <property type="match status" value="1"/>
</dbReference>
<dbReference type="Gene3D" id="3.60.21.10">
    <property type="match status" value="1"/>
</dbReference>
<evidence type="ECO:0000313" key="3">
    <source>
        <dbReference type="Proteomes" id="UP001176891"/>
    </source>
</evidence>
<dbReference type="SUPFAM" id="SSF56300">
    <property type="entry name" value="Metallo-dependent phosphatases"/>
    <property type="match status" value="1"/>
</dbReference>
<gene>
    <name evidence="2" type="ORF">Q4Q39_09030</name>
</gene>
<dbReference type="Proteomes" id="UP001176891">
    <property type="component" value="Unassembled WGS sequence"/>
</dbReference>
<organism evidence="2 3">
    <name type="scientific">Flavivirga amylovorans</name>
    <dbReference type="NCBI Taxonomy" id="870486"/>
    <lineage>
        <taxon>Bacteria</taxon>
        <taxon>Pseudomonadati</taxon>
        <taxon>Bacteroidota</taxon>
        <taxon>Flavobacteriia</taxon>
        <taxon>Flavobacteriales</taxon>
        <taxon>Flavobacteriaceae</taxon>
        <taxon>Flavivirga</taxon>
    </lineage>
</organism>
<dbReference type="RefSeq" id="WP_303282100.1">
    <property type="nucleotide sequence ID" value="NZ_BAABCZ010000010.1"/>
</dbReference>